<sequence length="69" mass="7718">MERRLHNERLRRLGGEQEGLDEELPHAAVADREDSYKVRGQQDTFPSKTGKQIAGIKQRAGVVLIASCT</sequence>
<feature type="compositionally biased region" description="Basic and acidic residues" evidence="1">
    <location>
        <begin position="1"/>
        <end position="15"/>
    </location>
</feature>
<evidence type="ECO:0000313" key="3">
    <source>
        <dbReference type="Proteomes" id="UP001066276"/>
    </source>
</evidence>
<reference evidence="2" key="1">
    <citation type="journal article" date="2022" name="bioRxiv">
        <title>Sequencing and chromosome-scale assembly of the giantPleurodeles waltlgenome.</title>
        <authorList>
            <person name="Brown T."/>
            <person name="Elewa A."/>
            <person name="Iarovenko S."/>
            <person name="Subramanian E."/>
            <person name="Araus A.J."/>
            <person name="Petzold A."/>
            <person name="Susuki M."/>
            <person name="Suzuki K.-i.T."/>
            <person name="Hayashi T."/>
            <person name="Toyoda A."/>
            <person name="Oliveira C."/>
            <person name="Osipova E."/>
            <person name="Leigh N.D."/>
            <person name="Simon A."/>
            <person name="Yun M.H."/>
        </authorList>
    </citation>
    <scope>NUCLEOTIDE SEQUENCE</scope>
    <source>
        <strain evidence="2">20211129_DDA</strain>
        <tissue evidence="2">Liver</tissue>
    </source>
</reference>
<gene>
    <name evidence="2" type="ORF">NDU88_001813</name>
</gene>
<keyword evidence="3" id="KW-1185">Reference proteome</keyword>
<name>A0AAV7MKS1_PLEWA</name>
<protein>
    <submittedName>
        <fullName evidence="2">Uncharacterized protein</fullName>
    </submittedName>
</protein>
<proteinExistence type="predicted"/>
<dbReference type="AlphaFoldDB" id="A0AAV7MKS1"/>
<comment type="caution">
    <text evidence="2">The sequence shown here is derived from an EMBL/GenBank/DDBJ whole genome shotgun (WGS) entry which is preliminary data.</text>
</comment>
<evidence type="ECO:0000256" key="1">
    <source>
        <dbReference type="SAM" id="MobiDB-lite"/>
    </source>
</evidence>
<feature type="region of interest" description="Disordered" evidence="1">
    <location>
        <begin position="1"/>
        <end position="24"/>
    </location>
</feature>
<organism evidence="2 3">
    <name type="scientific">Pleurodeles waltl</name>
    <name type="common">Iberian ribbed newt</name>
    <dbReference type="NCBI Taxonomy" id="8319"/>
    <lineage>
        <taxon>Eukaryota</taxon>
        <taxon>Metazoa</taxon>
        <taxon>Chordata</taxon>
        <taxon>Craniata</taxon>
        <taxon>Vertebrata</taxon>
        <taxon>Euteleostomi</taxon>
        <taxon>Amphibia</taxon>
        <taxon>Batrachia</taxon>
        <taxon>Caudata</taxon>
        <taxon>Salamandroidea</taxon>
        <taxon>Salamandridae</taxon>
        <taxon>Pleurodelinae</taxon>
        <taxon>Pleurodeles</taxon>
    </lineage>
</organism>
<evidence type="ECO:0000313" key="2">
    <source>
        <dbReference type="EMBL" id="KAJ1104401.1"/>
    </source>
</evidence>
<dbReference type="EMBL" id="JANPWB010000013">
    <property type="protein sequence ID" value="KAJ1104401.1"/>
    <property type="molecule type" value="Genomic_DNA"/>
</dbReference>
<accession>A0AAV7MKS1</accession>
<dbReference type="Proteomes" id="UP001066276">
    <property type="component" value="Chromosome 9"/>
</dbReference>